<organism evidence="7 8">
    <name type="scientific">Desulfonatronospira thiodismutans ASO3-1</name>
    <dbReference type="NCBI Taxonomy" id="555779"/>
    <lineage>
        <taxon>Bacteria</taxon>
        <taxon>Pseudomonadati</taxon>
        <taxon>Thermodesulfobacteriota</taxon>
        <taxon>Desulfovibrionia</taxon>
        <taxon>Desulfovibrionales</taxon>
        <taxon>Desulfonatronovibrionaceae</taxon>
        <taxon>Desulfonatronospira</taxon>
    </lineage>
</organism>
<keyword evidence="4" id="KW-0963">Cytoplasm</keyword>
<gene>
    <name evidence="7" type="ORF">Dthio_PD0104</name>
</gene>
<dbReference type="Proteomes" id="UP000005496">
    <property type="component" value="Unassembled WGS sequence"/>
</dbReference>
<dbReference type="InterPro" id="IPR008876">
    <property type="entry name" value="TraY"/>
</dbReference>
<proteinExistence type="inferred from homology"/>
<comment type="subcellular location">
    <subcellularLocation>
        <location evidence="1">Cytoplasm</location>
    </subcellularLocation>
</comment>
<dbReference type="CDD" id="cd22233">
    <property type="entry name" value="RHH_CopAso-like"/>
    <property type="match status" value="1"/>
</dbReference>
<evidence type="ECO:0000256" key="1">
    <source>
        <dbReference type="ARBA" id="ARBA00004496"/>
    </source>
</evidence>
<keyword evidence="6" id="KW-0238">DNA-binding</keyword>
<evidence type="ECO:0000313" key="8">
    <source>
        <dbReference type="Proteomes" id="UP000005496"/>
    </source>
</evidence>
<accession>D6SV49</accession>
<evidence type="ECO:0000256" key="2">
    <source>
        <dbReference type="ARBA" id="ARBA00007183"/>
    </source>
</evidence>
<dbReference type="GO" id="GO:0005737">
    <property type="term" value="C:cytoplasm"/>
    <property type="evidence" value="ECO:0007669"/>
    <property type="project" value="UniProtKB-SubCell"/>
</dbReference>
<evidence type="ECO:0000256" key="3">
    <source>
        <dbReference type="ARBA" id="ARBA00020541"/>
    </source>
</evidence>
<name>D6SV49_9BACT</name>
<comment type="similarity">
    <text evidence="2">Belongs to the TraY family.</text>
</comment>
<dbReference type="InterPro" id="IPR010985">
    <property type="entry name" value="Ribbon_hlx_hlx"/>
</dbReference>
<keyword evidence="5" id="KW-0184">Conjugation</keyword>
<dbReference type="Pfam" id="PF05509">
    <property type="entry name" value="TraY"/>
    <property type="match status" value="1"/>
</dbReference>
<reference evidence="7" key="1">
    <citation type="submission" date="2010-05" db="EMBL/GenBank/DDBJ databases">
        <title>The draft genome of Desulfonatronospira thiodismutans ASO3-1.</title>
        <authorList>
            <consortium name="US DOE Joint Genome Institute (JGI-PGF)"/>
            <person name="Lucas S."/>
            <person name="Copeland A."/>
            <person name="Lapidus A."/>
            <person name="Cheng J.-F."/>
            <person name="Bruce D."/>
            <person name="Goodwin L."/>
            <person name="Pitluck S."/>
            <person name="Chertkov O."/>
            <person name="Brettin T."/>
            <person name="Detter J.C."/>
            <person name="Han C."/>
            <person name="Land M.L."/>
            <person name="Hauser L."/>
            <person name="Kyrpides N."/>
            <person name="Mikhailova N."/>
            <person name="Muyzer G."/>
            <person name="Woyke T."/>
        </authorList>
    </citation>
    <scope>NUCLEOTIDE SEQUENCE [LARGE SCALE GENOMIC DNA]</scope>
    <source>
        <strain evidence="7">ASO3-1</strain>
    </source>
</reference>
<dbReference type="GO" id="GO:0003677">
    <property type="term" value="F:DNA binding"/>
    <property type="evidence" value="ECO:0007669"/>
    <property type="project" value="UniProtKB-KW"/>
</dbReference>
<dbReference type="eggNOG" id="COG4710">
    <property type="taxonomic scope" value="Bacteria"/>
</dbReference>
<keyword evidence="8" id="KW-1185">Reference proteome</keyword>
<dbReference type="RefSeq" id="WP_008871887.1">
    <property type="nucleotide sequence ID" value="NZ_ACJN02000005.1"/>
</dbReference>
<dbReference type="OrthoDB" id="9812023at2"/>
<comment type="caution">
    <text evidence="7">The sequence shown here is derived from an EMBL/GenBank/DDBJ whole genome shotgun (WGS) entry which is preliminary data.</text>
</comment>
<dbReference type="SUPFAM" id="SSF47598">
    <property type="entry name" value="Ribbon-helix-helix"/>
    <property type="match status" value="1"/>
</dbReference>
<evidence type="ECO:0000256" key="5">
    <source>
        <dbReference type="ARBA" id="ARBA00022971"/>
    </source>
</evidence>
<evidence type="ECO:0000313" key="7">
    <source>
        <dbReference type="EMBL" id="EFI32805.1"/>
    </source>
</evidence>
<dbReference type="EMBL" id="ACJN02000005">
    <property type="protein sequence ID" value="EFI32805.1"/>
    <property type="molecule type" value="Genomic_DNA"/>
</dbReference>
<dbReference type="AlphaFoldDB" id="D6SV49"/>
<evidence type="ECO:0000256" key="4">
    <source>
        <dbReference type="ARBA" id="ARBA00022490"/>
    </source>
</evidence>
<dbReference type="GO" id="GO:0006355">
    <property type="term" value="P:regulation of DNA-templated transcription"/>
    <property type="evidence" value="ECO:0007669"/>
    <property type="project" value="InterPro"/>
</dbReference>
<sequence>MPTSVRLPNEYEQRLDYLAKQTGRSKAFYIKQLIMDHLDDLEDVYLAEQRLEQLRQGNDELIKGDEFWSGLDVDDKVS</sequence>
<protein>
    <recommendedName>
        <fullName evidence="3">Relaxosome protein TraY</fullName>
    </recommendedName>
</protein>
<evidence type="ECO:0000256" key="6">
    <source>
        <dbReference type="ARBA" id="ARBA00023125"/>
    </source>
</evidence>